<keyword evidence="2" id="KW-1133">Transmembrane helix</keyword>
<reference evidence="5" key="1">
    <citation type="submission" date="2021-02" db="EMBL/GenBank/DDBJ databases">
        <authorList>
            <person name="Nowell W R."/>
        </authorList>
    </citation>
    <scope>NUCLEOTIDE SEQUENCE</scope>
</reference>
<sequence length="125" mass="14382">MTGKKIQRAIVRETSIVNQSYQPNNGVYYTPPGQFQHLQGEVDAVTEIMRNNIRLGLERGTNLDDLEMRADDLHVNSNQMAYHSHQVRQKFWWQNVKMWIIIAIIVIIVIALIVVLSVLAAKNKI</sequence>
<dbReference type="EMBL" id="CAJNOE010000142">
    <property type="protein sequence ID" value="CAF0971069.1"/>
    <property type="molecule type" value="Genomic_DNA"/>
</dbReference>
<dbReference type="PRINTS" id="PR00219">
    <property type="entry name" value="SYNAPTOBREVN"/>
</dbReference>
<dbReference type="Pfam" id="PF00957">
    <property type="entry name" value="Synaptobrevin"/>
    <property type="match status" value="1"/>
</dbReference>
<keyword evidence="2" id="KW-0472">Membrane</keyword>
<keyword evidence="1" id="KW-0175">Coiled coil</keyword>
<dbReference type="SUPFAM" id="SSF58038">
    <property type="entry name" value="SNARE fusion complex"/>
    <property type="match status" value="1"/>
</dbReference>
<evidence type="ECO:0000256" key="1">
    <source>
        <dbReference type="PROSITE-ProRule" id="PRU00290"/>
    </source>
</evidence>
<keyword evidence="2" id="KW-0812">Transmembrane</keyword>
<evidence type="ECO:0000313" key="6">
    <source>
        <dbReference type="Proteomes" id="UP000663868"/>
    </source>
</evidence>
<name>A0A819LK45_9BILA</name>
<feature type="domain" description="V-SNARE coiled-coil homology" evidence="3">
    <location>
        <begin position="34"/>
        <end position="94"/>
    </location>
</feature>
<feature type="transmembrane region" description="Helical" evidence="2">
    <location>
        <begin position="98"/>
        <end position="121"/>
    </location>
</feature>
<accession>A0A819LK45</accession>
<evidence type="ECO:0000256" key="2">
    <source>
        <dbReference type="SAM" id="Phobius"/>
    </source>
</evidence>
<evidence type="ECO:0000313" key="5">
    <source>
        <dbReference type="EMBL" id="CAF3965340.1"/>
    </source>
</evidence>
<dbReference type="Proteomes" id="UP000663860">
    <property type="component" value="Unassembled WGS sequence"/>
</dbReference>
<dbReference type="Proteomes" id="UP000663868">
    <property type="component" value="Unassembled WGS sequence"/>
</dbReference>
<protein>
    <recommendedName>
        <fullName evidence="3">V-SNARE coiled-coil homology domain-containing protein</fullName>
    </recommendedName>
</protein>
<dbReference type="InterPro" id="IPR016444">
    <property type="entry name" value="Synaptobrevin/VAMP"/>
</dbReference>
<dbReference type="Gene3D" id="1.20.5.110">
    <property type="match status" value="1"/>
</dbReference>
<dbReference type="GO" id="GO:0016020">
    <property type="term" value="C:membrane"/>
    <property type="evidence" value="ECO:0007669"/>
    <property type="project" value="InterPro"/>
</dbReference>
<organism evidence="5 6">
    <name type="scientific">Adineta steineri</name>
    <dbReference type="NCBI Taxonomy" id="433720"/>
    <lineage>
        <taxon>Eukaryota</taxon>
        <taxon>Metazoa</taxon>
        <taxon>Spiralia</taxon>
        <taxon>Gnathifera</taxon>
        <taxon>Rotifera</taxon>
        <taxon>Eurotatoria</taxon>
        <taxon>Bdelloidea</taxon>
        <taxon>Adinetida</taxon>
        <taxon>Adinetidae</taxon>
        <taxon>Adineta</taxon>
    </lineage>
</organism>
<gene>
    <name evidence="4" type="ORF">IZO911_LOCUS16043</name>
    <name evidence="5" type="ORF">KXQ929_LOCUS26445</name>
</gene>
<evidence type="ECO:0000313" key="4">
    <source>
        <dbReference type="EMBL" id="CAF0971069.1"/>
    </source>
</evidence>
<dbReference type="InterPro" id="IPR042855">
    <property type="entry name" value="V_SNARE_CC"/>
</dbReference>
<dbReference type="AlphaFoldDB" id="A0A819LK45"/>
<dbReference type="InterPro" id="IPR001388">
    <property type="entry name" value="Synaptobrevin-like"/>
</dbReference>
<evidence type="ECO:0000259" key="3">
    <source>
        <dbReference type="PROSITE" id="PS50892"/>
    </source>
</evidence>
<proteinExistence type="predicted"/>
<comment type="caution">
    <text evidence="5">The sequence shown here is derived from an EMBL/GenBank/DDBJ whole genome shotgun (WGS) entry which is preliminary data.</text>
</comment>
<dbReference type="PANTHER" id="PTHR45701">
    <property type="entry name" value="SYNAPTOBREVIN FAMILY MEMBER"/>
    <property type="match status" value="1"/>
</dbReference>
<dbReference type="GO" id="GO:0016192">
    <property type="term" value="P:vesicle-mediated transport"/>
    <property type="evidence" value="ECO:0007669"/>
    <property type="project" value="InterPro"/>
</dbReference>
<dbReference type="PROSITE" id="PS50892">
    <property type="entry name" value="V_SNARE"/>
    <property type="match status" value="1"/>
</dbReference>
<dbReference type="EMBL" id="CAJOBB010002397">
    <property type="protein sequence ID" value="CAF3965340.1"/>
    <property type="molecule type" value="Genomic_DNA"/>
</dbReference>